<gene>
    <name evidence="2" type="ORF">DSM104440_02280</name>
</gene>
<reference evidence="2 3" key="1">
    <citation type="submission" date="2020-04" db="EMBL/GenBank/DDBJ databases">
        <title>Usitatibacter rugosus gen. nov., sp. nov. and Usitatibacter palustris sp. nov., novel members of Usitatibacteraceae fam. nov. within the order Nitrosomonadales isolated from soil.</title>
        <authorList>
            <person name="Huber K.J."/>
            <person name="Neumann-Schaal M."/>
            <person name="Geppert A."/>
            <person name="Luckner M."/>
            <person name="Wanner G."/>
            <person name="Overmann J."/>
        </authorList>
    </citation>
    <scope>NUCLEOTIDE SEQUENCE [LARGE SCALE GENOMIC DNA]</scope>
    <source>
        <strain evidence="2 3">Swamp67</strain>
    </source>
</reference>
<dbReference type="Proteomes" id="UP000503096">
    <property type="component" value="Chromosome"/>
</dbReference>
<dbReference type="EMBL" id="CP053073">
    <property type="protein sequence ID" value="QJR15459.1"/>
    <property type="molecule type" value="Genomic_DNA"/>
</dbReference>
<evidence type="ECO:0000313" key="3">
    <source>
        <dbReference type="Proteomes" id="UP000503096"/>
    </source>
</evidence>
<dbReference type="Pfam" id="PF19193">
    <property type="entry name" value="Tectonin"/>
    <property type="match status" value="2"/>
</dbReference>
<evidence type="ECO:0000313" key="2">
    <source>
        <dbReference type="EMBL" id="QJR15459.1"/>
    </source>
</evidence>
<dbReference type="SMART" id="SM00706">
    <property type="entry name" value="TECPR"/>
    <property type="match status" value="4"/>
</dbReference>
<dbReference type="InParanoid" id="A0A6M4H749"/>
<evidence type="ECO:0000256" key="1">
    <source>
        <dbReference type="SAM" id="SignalP"/>
    </source>
</evidence>
<keyword evidence="1" id="KW-0732">Signal</keyword>
<dbReference type="InterPro" id="IPR006624">
    <property type="entry name" value="Beta-propeller_rpt_TECPR"/>
</dbReference>
<dbReference type="SUPFAM" id="SSF110296">
    <property type="entry name" value="Oligoxyloglucan reducing end-specific cellobiohydrolase"/>
    <property type="match status" value="1"/>
</dbReference>
<dbReference type="SUPFAM" id="SSF101898">
    <property type="entry name" value="NHL repeat"/>
    <property type="match status" value="1"/>
</dbReference>
<dbReference type="RefSeq" id="WP_171162745.1">
    <property type="nucleotide sequence ID" value="NZ_CP053073.1"/>
</dbReference>
<dbReference type="AlphaFoldDB" id="A0A6M4H749"/>
<feature type="signal peptide" evidence="1">
    <location>
        <begin position="1"/>
        <end position="20"/>
    </location>
</feature>
<accession>A0A6M4H749</accession>
<proteinExistence type="predicted"/>
<protein>
    <submittedName>
        <fullName evidence="2">Uncharacterized protein</fullName>
    </submittedName>
</protein>
<dbReference type="KEGG" id="upl:DSM104440_02280"/>
<name>A0A6M4H749_9PROT</name>
<organism evidence="2 3">
    <name type="scientific">Usitatibacter palustris</name>
    <dbReference type="NCBI Taxonomy" id="2732487"/>
    <lineage>
        <taxon>Bacteria</taxon>
        <taxon>Pseudomonadati</taxon>
        <taxon>Pseudomonadota</taxon>
        <taxon>Betaproteobacteria</taxon>
        <taxon>Nitrosomonadales</taxon>
        <taxon>Usitatibacteraceae</taxon>
        <taxon>Usitatibacter</taxon>
    </lineage>
</organism>
<feature type="chain" id="PRO_5026925191" evidence="1">
    <location>
        <begin position="21"/>
        <end position="642"/>
    </location>
</feature>
<sequence length="642" mass="69402">MYRRLLLAFAALLAVTTLCAQPLNWGKMPGSGNDIGIGPKGDVWVIGTDPVPGGFGIYRLDGENWTKIPGGATRISVGPDGPWVTNSEGAIFRWNAKANSWEKMPGAAWDIGVGANGVVWVIGTNKEPGGYGIYRFNPAKNNWDKVPGSAVRIAVDPKGQPIVVNLTGEIYIMPSGPFPIFVKVPGAARDISMGADGSMYYAGTDGGVYQWARNNNWIKRDGVLESIAVDPKGQPWGVNAAKEIFAAGHGAPPPVAGDVTPKLEKLGIANNTRFANKIYARNPWDMKAFRNKIYIGSGNSNNEGPDPNAGPVDVTYFDPAANKFGSEWQVNDEQIDAFRIAGSTLMIPGHDPREDWRKGNFYRKSGDAWQEVRTVANTIHMYDITERTEAQATTLGSVDSKAFGNKFLFAAIATPTTAAVAVSANNGSSWVTYPLVEAIGARARTFLHTPAGVCVSFHINPNYKNVNAVIGGIFGSSAPRKTDAFMVTSKGVQWIDSKLFPGLTTPYLFAAKPVQFNGEAYYFAAYAPIDHNWKSDGFFATKDCKTARRANVPGRWFHHAVVDGGKLYVVTSDEEYGGRRNRVFASTDGTTFKPVFSFANKGFARSFAILNGDFYFGIGSEAEAPHPETGAILRLKAADVPK</sequence>
<keyword evidence="3" id="KW-1185">Reference proteome</keyword>